<accession>A0A0B7AQ44</accession>
<protein>
    <submittedName>
        <fullName evidence="4">Uncharacterized protein</fullName>
    </submittedName>
</protein>
<dbReference type="Pfam" id="PF01074">
    <property type="entry name" value="Glyco_hydro_38N"/>
    <property type="match status" value="1"/>
</dbReference>
<dbReference type="EMBL" id="HACG01035871">
    <property type="protein sequence ID" value="CEK82736.1"/>
    <property type="molecule type" value="Transcribed_RNA"/>
</dbReference>
<organism evidence="4">
    <name type="scientific">Arion vulgaris</name>
    <dbReference type="NCBI Taxonomy" id="1028688"/>
    <lineage>
        <taxon>Eukaryota</taxon>
        <taxon>Metazoa</taxon>
        <taxon>Spiralia</taxon>
        <taxon>Lophotrochozoa</taxon>
        <taxon>Mollusca</taxon>
        <taxon>Gastropoda</taxon>
        <taxon>Heterobranchia</taxon>
        <taxon>Euthyneura</taxon>
        <taxon>Panpulmonata</taxon>
        <taxon>Eupulmonata</taxon>
        <taxon>Stylommatophora</taxon>
        <taxon>Helicina</taxon>
        <taxon>Arionoidea</taxon>
        <taxon>Arionidae</taxon>
        <taxon>Arion</taxon>
    </lineage>
</organism>
<dbReference type="Pfam" id="PF22907">
    <property type="entry name" value="Ams1-like_1st"/>
    <property type="match status" value="1"/>
</dbReference>
<sequence length="356" mass="41210">MEHVPFKHKRTTLERAEKFISSDYFTDINLRSRLYTERTSLASIHHYAADGRISYTEAMDGKYQSANLGQSFGPVWSTHWFKLEVVIPSTWIGQEVHLLWNSATEALVWLNGEPRQGLSADNGRISYIISHNLRGDTDLQQTIHVEMACNHLFGIGNVAIVTQEDDKKTFALTQAELAVFNRDVFNLILDIETLHDIAKECPEENQRGYQALYAVNDMINILNVSDTSTYSRAREIAQNFFQQKNGQSQHTLFAMGHAHIDTAWLWPYAETIRKCARSWSCTLRLMEKYPEFIFTCSQAQQYAWVKERYPKIWTDICTFVHRGQFVPVGGTWVEMDGYSKWRSLYQAISVWTTVFH</sequence>
<gene>
    <name evidence="4" type="primary">ORF133229</name>
    <name evidence="3" type="synonym">ORF133216</name>
    <name evidence="5" type="synonym">ORF133286</name>
    <name evidence="6" type="synonym">ORF133312</name>
    <name evidence="7" type="synonym">ORF133338</name>
    <name evidence="8" type="synonym">ORF133353</name>
</gene>
<evidence type="ECO:0000259" key="2">
    <source>
        <dbReference type="Pfam" id="PF22907"/>
    </source>
</evidence>
<feature type="domain" description="Glycoside hydrolase family 38 N-terminal" evidence="1">
    <location>
        <begin position="252"/>
        <end position="337"/>
    </location>
</feature>
<dbReference type="PANTHER" id="PTHR46017:SF1">
    <property type="entry name" value="ALPHA-MANNOSIDASE 2C1"/>
    <property type="match status" value="1"/>
</dbReference>
<dbReference type="SUPFAM" id="SSF88713">
    <property type="entry name" value="Glycoside hydrolase/deacetylase"/>
    <property type="match status" value="1"/>
</dbReference>
<dbReference type="PANTHER" id="PTHR46017">
    <property type="entry name" value="ALPHA-MANNOSIDASE 2C1"/>
    <property type="match status" value="1"/>
</dbReference>
<dbReference type="InterPro" id="IPR011330">
    <property type="entry name" value="Glyco_hydro/deAcase_b/a-brl"/>
</dbReference>
<evidence type="ECO:0000259" key="1">
    <source>
        <dbReference type="Pfam" id="PF01074"/>
    </source>
</evidence>
<proteinExistence type="predicted"/>
<dbReference type="InterPro" id="IPR000602">
    <property type="entry name" value="Glyco_hydro_38_N"/>
</dbReference>
<dbReference type="InterPro" id="IPR027291">
    <property type="entry name" value="Glyco_hydro_38_N_sf"/>
</dbReference>
<dbReference type="EMBL" id="HACG01035873">
    <property type="protein sequence ID" value="CEK82738.1"/>
    <property type="molecule type" value="Transcribed_RNA"/>
</dbReference>
<evidence type="ECO:0000313" key="6">
    <source>
        <dbReference type="EMBL" id="CEK82738.1"/>
    </source>
</evidence>
<evidence type="ECO:0000313" key="3">
    <source>
        <dbReference type="EMBL" id="CEK82731.1"/>
    </source>
</evidence>
<dbReference type="InterPro" id="IPR054723">
    <property type="entry name" value="Ams1-like_N"/>
</dbReference>
<feature type="domain" description="Alpha-mannosidase Ams1-like N-terminal" evidence="2">
    <location>
        <begin position="43"/>
        <end position="178"/>
    </location>
</feature>
<evidence type="ECO:0000313" key="7">
    <source>
        <dbReference type="EMBL" id="CEK82740.1"/>
    </source>
</evidence>
<dbReference type="EMBL" id="HACG01035875">
    <property type="protein sequence ID" value="CEK82740.1"/>
    <property type="molecule type" value="Transcribed_RNA"/>
</dbReference>
<dbReference type="GO" id="GO:0004559">
    <property type="term" value="F:alpha-mannosidase activity"/>
    <property type="evidence" value="ECO:0007669"/>
    <property type="project" value="InterPro"/>
</dbReference>
<name>A0A0B7AQ44_9EUPU</name>
<evidence type="ECO:0000313" key="5">
    <source>
        <dbReference type="EMBL" id="CEK82736.1"/>
    </source>
</evidence>
<evidence type="ECO:0000313" key="8">
    <source>
        <dbReference type="EMBL" id="CEK82741.1"/>
    </source>
</evidence>
<dbReference type="EMBL" id="HACG01035867">
    <property type="protein sequence ID" value="CEK82732.1"/>
    <property type="molecule type" value="Transcribed_RNA"/>
</dbReference>
<reference evidence="4" key="1">
    <citation type="submission" date="2014-12" db="EMBL/GenBank/DDBJ databases">
        <title>Insight into the proteome of Arion vulgaris.</title>
        <authorList>
            <person name="Aradska J."/>
            <person name="Bulat T."/>
            <person name="Smidak R."/>
            <person name="Sarate P."/>
            <person name="Gangsoo J."/>
            <person name="Sialana F."/>
            <person name="Bilban M."/>
            <person name="Lubec G."/>
        </authorList>
    </citation>
    <scope>NUCLEOTIDE SEQUENCE</scope>
    <source>
        <tissue evidence="4">Skin</tissue>
    </source>
</reference>
<dbReference type="AlphaFoldDB" id="A0A0B7AQ44"/>
<dbReference type="Gene3D" id="3.20.110.10">
    <property type="entry name" value="Glycoside hydrolase 38, N terminal domain"/>
    <property type="match status" value="1"/>
</dbReference>
<evidence type="ECO:0000313" key="4">
    <source>
        <dbReference type="EMBL" id="CEK82732.1"/>
    </source>
</evidence>
<dbReference type="EMBL" id="HACG01035876">
    <property type="protein sequence ID" value="CEK82741.1"/>
    <property type="molecule type" value="Transcribed_RNA"/>
</dbReference>
<dbReference type="GO" id="GO:0006013">
    <property type="term" value="P:mannose metabolic process"/>
    <property type="evidence" value="ECO:0007669"/>
    <property type="project" value="InterPro"/>
</dbReference>
<dbReference type="EMBL" id="HACG01035866">
    <property type="protein sequence ID" value="CEK82731.1"/>
    <property type="molecule type" value="Transcribed_RNA"/>
</dbReference>
<dbReference type="GO" id="GO:0009313">
    <property type="term" value="P:oligosaccharide catabolic process"/>
    <property type="evidence" value="ECO:0007669"/>
    <property type="project" value="TreeGrafter"/>
</dbReference>